<name>A0ABY3REU1_9BRAD</name>
<dbReference type="RefSeq" id="WP_231323803.1">
    <property type="nucleotide sequence ID" value="NZ_CP088156.1"/>
</dbReference>
<feature type="region of interest" description="Disordered" evidence="1">
    <location>
        <begin position="1"/>
        <end position="59"/>
    </location>
</feature>
<gene>
    <name evidence="2" type="ORF">LQG66_04400</name>
</gene>
<evidence type="ECO:0000313" key="3">
    <source>
        <dbReference type="Proteomes" id="UP001431010"/>
    </source>
</evidence>
<protein>
    <submittedName>
        <fullName evidence="2">Uncharacterized protein</fullName>
    </submittedName>
</protein>
<dbReference type="Proteomes" id="UP001431010">
    <property type="component" value="Chromosome"/>
</dbReference>
<sequence length="59" mass="6450">MLVRDRWHPPEIKSADEARHSMTGHVTQAAGARVLPTDPSLAVEPKPEGPKRAQPANPF</sequence>
<feature type="compositionally biased region" description="Basic and acidic residues" evidence="1">
    <location>
        <begin position="1"/>
        <end position="20"/>
    </location>
</feature>
<evidence type="ECO:0000256" key="1">
    <source>
        <dbReference type="SAM" id="MobiDB-lite"/>
    </source>
</evidence>
<dbReference type="EMBL" id="CP088156">
    <property type="protein sequence ID" value="UFZ05567.1"/>
    <property type="molecule type" value="Genomic_DNA"/>
</dbReference>
<keyword evidence="3" id="KW-1185">Reference proteome</keyword>
<accession>A0ABY3REU1</accession>
<proteinExistence type="predicted"/>
<reference evidence="2" key="1">
    <citation type="journal article" date="2024" name="Antonie Van Leeuwenhoek">
        <title>Bradyrhizobium ontarionense sp. nov., a novel bacterial symbiont isolated from Aeschynomene indica (Indian jointvetch), harbours photosynthesis, nitrogen fixation and nitrous oxide (N2O) reductase genes.</title>
        <authorList>
            <person name="Bromfield E.S.P."/>
            <person name="Cloutier S."/>
        </authorList>
    </citation>
    <scope>NUCLEOTIDE SEQUENCE</scope>
    <source>
        <strain evidence="2">A19</strain>
    </source>
</reference>
<evidence type="ECO:0000313" key="2">
    <source>
        <dbReference type="EMBL" id="UFZ05567.1"/>
    </source>
</evidence>
<organism evidence="2 3">
    <name type="scientific">Bradyrhizobium ontarionense</name>
    <dbReference type="NCBI Taxonomy" id="2898149"/>
    <lineage>
        <taxon>Bacteria</taxon>
        <taxon>Pseudomonadati</taxon>
        <taxon>Pseudomonadota</taxon>
        <taxon>Alphaproteobacteria</taxon>
        <taxon>Hyphomicrobiales</taxon>
        <taxon>Nitrobacteraceae</taxon>
        <taxon>Bradyrhizobium</taxon>
    </lineage>
</organism>